<evidence type="ECO:0008006" key="3">
    <source>
        <dbReference type="Google" id="ProtNLM"/>
    </source>
</evidence>
<dbReference type="InterPro" id="IPR013467">
    <property type="entry name" value="HNH78-like"/>
</dbReference>
<sequence length="215" mass="24362">MRRIIKGTEPASFTEWKASANEDWTPTYPALQKPQKRDLHDGLLREQNFSCCYCGGAIDLCSSHIEHFRPQEHYLPLALEYSNLHASCLRDKKAGGELHCGHYKGNWFDEDLHISPTEDDCEQRFRYLLTGKIQSTSYTDLPATTMIEKLALDIAYLTKRRQEAITGVFDEQFISSASDAELANLVDSLRSGTANTSIAFGHVVARYAEQLLTQR</sequence>
<gene>
    <name evidence="1" type="ORF">PL963_04919</name>
</gene>
<proteinExistence type="predicted"/>
<reference evidence="2" key="1">
    <citation type="submission" date="2017-11" db="EMBL/GenBank/DDBJ databases">
        <authorList>
            <person name="Blom J."/>
        </authorList>
    </citation>
    <scope>NUCLEOTIDE SEQUENCE [LARGE SCALE GENOMIC DNA]</scope>
</reference>
<dbReference type="Proteomes" id="UP000239025">
    <property type="component" value="Chromosome 1"/>
</dbReference>
<protein>
    <recommendedName>
        <fullName evidence="3">TIGR02646 family protein</fullName>
    </recommendedName>
</protein>
<name>A0A193SXZ5_9PSED</name>
<dbReference type="NCBIfam" id="TIGR02646">
    <property type="entry name" value="retron system putative HNH endonuclease"/>
    <property type="match status" value="1"/>
</dbReference>
<evidence type="ECO:0000313" key="1">
    <source>
        <dbReference type="EMBL" id="SOS23868.1"/>
    </source>
</evidence>
<keyword evidence="2" id="KW-1185">Reference proteome</keyword>
<dbReference type="RefSeq" id="WP_065350819.1">
    <property type="nucleotide sequence ID" value="NZ_LT222319.1"/>
</dbReference>
<accession>A0A193SXZ5</accession>
<organism evidence="1 2">
    <name type="scientific">Pseudomonas cerasi</name>
    <dbReference type="NCBI Taxonomy" id="1583341"/>
    <lineage>
        <taxon>Bacteria</taxon>
        <taxon>Pseudomonadati</taxon>
        <taxon>Pseudomonadota</taxon>
        <taxon>Gammaproteobacteria</taxon>
        <taxon>Pseudomonadales</taxon>
        <taxon>Pseudomonadaceae</taxon>
        <taxon>Pseudomonas</taxon>
    </lineage>
</organism>
<dbReference type="AlphaFoldDB" id="A0A193SXZ5"/>
<dbReference type="EMBL" id="LT963395">
    <property type="protein sequence ID" value="SOS23868.1"/>
    <property type="molecule type" value="Genomic_DNA"/>
</dbReference>
<evidence type="ECO:0000313" key="2">
    <source>
        <dbReference type="Proteomes" id="UP000239025"/>
    </source>
</evidence>